<gene>
    <name evidence="7" type="ORF">FHL15_000022</name>
</gene>
<keyword evidence="5" id="KW-0539">Nucleus</keyword>
<dbReference type="EMBL" id="VFLP01000001">
    <property type="protein sequence ID" value="TRX98680.1"/>
    <property type="molecule type" value="Genomic_DNA"/>
</dbReference>
<dbReference type="InterPro" id="IPR001138">
    <property type="entry name" value="Zn2Cys6_DnaBD"/>
</dbReference>
<keyword evidence="4" id="KW-0804">Transcription</keyword>
<keyword evidence="3" id="KW-0805">Transcription regulation</keyword>
<dbReference type="PROSITE" id="PS50048">
    <property type="entry name" value="ZN2_CY6_FUNGAL_2"/>
    <property type="match status" value="1"/>
</dbReference>
<keyword evidence="8" id="KW-1185">Reference proteome</keyword>
<dbReference type="Pfam" id="PF00172">
    <property type="entry name" value="Zn_clus"/>
    <property type="match status" value="1"/>
</dbReference>
<dbReference type="STRING" id="2512241.A0A553IES6"/>
<comment type="caution">
    <text evidence="7">The sequence shown here is derived from an EMBL/GenBank/DDBJ whole genome shotgun (WGS) entry which is preliminary data.</text>
</comment>
<evidence type="ECO:0000256" key="1">
    <source>
        <dbReference type="ARBA" id="ARBA00022723"/>
    </source>
</evidence>
<dbReference type="Gene3D" id="4.10.240.10">
    <property type="entry name" value="Zn(2)-C6 fungal-type DNA-binding domain"/>
    <property type="match status" value="1"/>
</dbReference>
<evidence type="ECO:0000256" key="2">
    <source>
        <dbReference type="ARBA" id="ARBA00022833"/>
    </source>
</evidence>
<evidence type="ECO:0000313" key="8">
    <source>
        <dbReference type="Proteomes" id="UP000319160"/>
    </source>
</evidence>
<accession>A0A553IES6</accession>
<dbReference type="AlphaFoldDB" id="A0A553IES6"/>
<dbReference type="SUPFAM" id="SSF57701">
    <property type="entry name" value="Zn2/Cys6 DNA-binding domain"/>
    <property type="match status" value="1"/>
</dbReference>
<dbReference type="Proteomes" id="UP000319160">
    <property type="component" value="Unassembled WGS sequence"/>
</dbReference>
<keyword evidence="1" id="KW-0479">Metal-binding</keyword>
<dbReference type="GO" id="GO:0000981">
    <property type="term" value="F:DNA-binding transcription factor activity, RNA polymerase II-specific"/>
    <property type="evidence" value="ECO:0007669"/>
    <property type="project" value="InterPro"/>
</dbReference>
<dbReference type="PROSITE" id="PS00463">
    <property type="entry name" value="ZN2_CY6_FUNGAL_1"/>
    <property type="match status" value="1"/>
</dbReference>
<dbReference type="OrthoDB" id="5355161at2759"/>
<dbReference type="PANTHER" id="PTHR47660">
    <property type="entry name" value="TRANSCRIPTION FACTOR WITH C2H2 AND ZN(2)-CYS(6) DNA BINDING DOMAIN (EUROFUNG)-RELATED-RELATED"/>
    <property type="match status" value="1"/>
</dbReference>
<feature type="domain" description="Zn(2)-C6 fungal-type" evidence="6">
    <location>
        <begin position="17"/>
        <end position="47"/>
    </location>
</feature>
<organism evidence="7 8">
    <name type="scientific">Xylaria flabelliformis</name>
    <dbReference type="NCBI Taxonomy" id="2512241"/>
    <lineage>
        <taxon>Eukaryota</taxon>
        <taxon>Fungi</taxon>
        <taxon>Dikarya</taxon>
        <taxon>Ascomycota</taxon>
        <taxon>Pezizomycotina</taxon>
        <taxon>Sordariomycetes</taxon>
        <taxon>Xylariomycetidae</taxon>
        <taxon>Xylariales</taxon>
        <taxon>Xylariaceae</taxon>
        <taxon>Xylaria</taxon>
    </lineage>
</organism>
<name>A0A553IES6_9PEZI</name>
<protein>
    <recommendedName>
        <fullName evidence="6">Zn(2)-C6 fungal-type domain-containing protein</fullName>
    </recommendedName>
</protein>
<evidence type="ECO:0000256" key="5">
    <source>
        <dbReference type="ARBA" id="ARBA00023242"/>
    </source>
</evidence>
<dbReference type="CDD" id="cd00067">
    <property type="entry name" value="GAL4"/>
    <property type="match status" value="1"/>
</dbReference>
<dbReference type="GO" id="GO:0008270">
    <property type="term" value="F:zinc ion binding"/>
    <property type="evidence" value="ECO:0007669"/>
    <property type="project" value="InterPro"/>
</dbReference>
<evidence type="ECO:0000313" key="7">
    <source>
        <dbReference type="EMBL" id="TRX98680.1"/>
    </source>
</evidence>
<sequence>MDRIPPNEERPIAWRRACMTCTKAKRQCSKQVPRCRRCQEKGLLCTYPPPRRPGTSAAVGEGETSLHLTNTALPIDEGVANQLDASGNAAFAFLQMTEADFEGFAMPTEDQPSRNPPQTSASSDALVNLRGLWFLSPESWQTEYTEPPATTSRETERSLKQYIEQARSWMRQWVTVNHSALHHRELYSNMMPRHTQDAYTAMTMYMSKTRETEATVHQILEDRVSQLLQDQDVEVSLRNASGDGLSIFNHLSRVQSLLCYQLIRLFDGDIRMRGQAESLIPTLFLWNNQMLESAKDSLAHPERFLASSPFDPTTQPNASNAARNPSLSTKFAWQAWIIAESVRRTWQTTGVVQAVYQFFKRGWSECPGHLPSTLRKALWDAPSAYSWTKALRGDRDPLLLLMVKLDEIYSRIPEDVDDFNMAIIGIYGVEYVYTSGNVP</sequence>
<evidence type="ECO:0000256" key="4">
    <source>
        <dbReference type="ARBA" id="ARBA00023163"/>
    </source>
</evidence>
<proteinExistence type="predicted"/>
<dbReference type="PRINTS" id="PR00755">
    <property type="entry name" value="AFLATOXINBRP"/>
</dbReference>
<dbReference type="InterPro" id="IPR036864">
    <property type="entry name" value="Zn2-C6_fun-type_DNA-bd_sf"/>
</dbReference>
<reference evidence="8" key="1">
    <citation type="submission" date="2019-06" db="EMBL/GenBank/DDBJ databases">
        <title>Draft genome sequence of the griseofulvin-producing fungus Xylaria cubensis strain G536.</title>
        <authorList>
            <person name="Mead M.E."/>
            <person name="Raja H.A."/>
            <person name="Steenwyk J.L."/>
            <person name="Knowles S.L."/>
            <person name="Oberlies N.H."/>
            <person name="Rokas A."/>
        </authorList>
    </citation>
    <scope>NUCLEOTIDE SEQUENCE [LARGE SCALE GENOMIC DNA]</scope>
    <source>
        <strain evidence="8">G536</strain>
    </source>
</reference>
<dbReference type="SMART" id="SM00066">
    <property type="entry name" value="GAL4"/>
    <property type="match status" value="1"/>
</dbReference>
<dbReference type="PANTHER" id="PTHR47660:SF3">
    <property type="entry name" value="FINGER DOMAIN PROTEIN, PUTATIVE (AFU_ORTHOLOGUE AFUA_4G03310)-RELATED"/>
    <property type="match status" value="1"/>
</dbReference>
<keyword evidence="2" id="KW-0862">Zinc</keyword>
<evidence type="ECO:0000259" key="6">
    <source>
        <dbReference type="PROSITE" id="PS50048"/>
    </source>
</evidence>
<evidence type="ECO:0000256" key="3">
    <source>
        <dbReference type="ARBA" id="ARBA00023015"/>
    </source>
</evidence>